<gene>
    <name evidence="3" type="ORF">HINF_LOCUS15520</name>
    <name evidence="5" type="ORF">HINF_LOCUS3330</name>
    <name evidence="6" type="ORF">HINF_LOCUS48085</name>
    <name evidence="7" type="ORF">HINF_LOCUS48263</name>
    <name evidence="4" type="ORF">HINF_LOCUS59729</name>
    <name evidence="2" type="ORF">HINF_LOCUS7367</name>
</gene>
<dbReference type="EMBL" id="CATOUU010000386">
    <property type="protein sequence ID" value="CAI9927875.1"/>
    <property type="molecule type" value="Genomic_DNA"/>
</dbReference>
<evidence type="ECO:0000313" key="4">
    <source>
        <dbReference type="EMBL" id="CAI9972084.1"/>
    </source>
</evidence>
<evidence type="ECO:0000313" key="3">
    <source>
        <dbReference type="EMBL" id="CAI9927875.1"/>
    </source>
</evidence>
<protein>
    <submittedName>
        <fullName evidence="5">Hypothetical_protein</fullName>
    </submittedName>
</protein>
<evidence type="ECO:0000313" key="5">
    <source>
        <dbReference type="EMBL" id="CAL5975434.1"/>
    </source>
</evidence>
<feature type="compositionally biased region" description="Low complexity" evidence="1">
    <location>
        <begin position="41"/>
        <end position="52"/>
    </location>
</feature>
<evidence type="ECO:0000313" key="6">
    <source>
        <dbReference type="EMBL" id="CAL6058195.1"/>
    </source>
</evidence>
<proteinExistence type="predicted"/>
<feature type="compositionally biased region" description="Polar residues" evidence="1">
    <location>
        <begin position="23"/>
        <end position="35"/>
    </location>
</feature>
<comment type="caution">
    <text evidence="2">The sequence shown here is derived from an EMBL/GenBank/DDBJ whole genome shotgun (WGS) entry which is preliminary data.</text>
</comment>
<accession>A0AA86TM04</accession>
<name>A0AA86TM04_9EUKA</name>
<evidence type="ECO:0000313" key="8">
    <source>
        <dbReference type="Proteomes" id="UP001642409"/>
    </source>
</evidence>
<dbReference type="EMBL" id="CATOUU010000184">
    <property type="protein sequence ID" value="CAI9919722.1"/>
    <property type="molecule type" value="Genomic_DNA"/>
</dbReference>
<organism evidence="2">
    <name type="scientific">Hexamita inflata</name>
    <dbReference type="NCBI Taxonomy" id="28002"/>
    <lineage>
        <taxon>Eukaryota</taxon>
        <taxon>Metamonada</taxon>
        <taxon>Diplomonadida</taxon>
        <taxon>Hexamitidae</taxon>
        <taxon>Hexamitinae</taxon>
        <taxon>Hexamita</taxon>
    </lineage>
</organism>
<keyword evidence="8" id="KW-1185">Reference proteome</keyword>
<reference evidence="5 8" key="2">
    <citation type="submission" date="2024-07" db="EMBL/GenBank/DDBJ databases">
        <authorList>
            <person name="Akdeniz Z."/>
        </authorList>
    </citation>
    <scope>NUCLEOTIDE SEQUENCE [LARGE SCALE GENOMIC DNA]</scope>
</reference>
<evidence type="ECO:0000256" key="1">
    <source>
        <dbReference type="SAM" id="MobiDB-lite"/>
    </source>
</evidence>
<dbReference type="EMBL" id="CAXDID020000221">
    <property type="protein sequence ID" value="CAL6058426.1"/>
    <property type="molecule type" value="Genomic_DNA"/>
</dbReference>
<dbReference type="Proteomes" id="UP001642409">
    <property type="component" value="Unassembled WGS sequence"/>
</dbReference>
<reference evidence="2" key="1">
    <citation type="submission" date="2023-06" db="EMBL/GenBank/DDBJ databases">
        <authorList>
            <person name="Kurt Z."/>
        </authorList>
    </citation>
    <scope>NUCLEOTIDE SEQUENCE</scope>
</reference>
<dbReference type="AlphaFoldDB" id="A0AA86TM04"/>
<sequence length="209" mass="24338">MQQSLHYQLSKSKNGLRAIESQIKTHTQKGSTINPKETMRSESSQSTRSVQTSSIRIREQLFNTDVQDEKLLKIILKREPDPWDFDQIIQIQRKTGGIPEPLPSSVPLPTIVPRDTNYYDDHRGVKNELKKAGQFKRKMADLYGKDERLLKIFKQEEASRSKNRDSKIIFKAVPDICEYFTKQKVRVNKNIGRRNIFESPFFQGNIQDL</sequence>
<evidence type="ECO:0000313" key="7">
    <source>
        <dbReference type="EMBL" id="CAL6058426.1"/>
    </source>
</evidence>
<evidence type="ECO:0000313" key="2">
    <source>
        <dbReference type="EMBL" id="CAI9919722.1"/>
    </source>
</evidence>
<dbReference type="EMBL" id="CATOUU010001103">
    <property type="protein sequence ID" value="CAI9972084.1"/>
    <property type="molecule type" value="Genomic_DNA"/>
</dbReference>
<dbReference type="EMBL" id="CAXDID020000006">
    <property type="protein sequence ID" value="CAL5975434.1"/>
    <property type="molecule type" value="Genomic_DNA"/>
</dbReference>
<feature type="region of interest" description="Disordered" evidence="1">
    <location>
        <begin position="23"/>
        <end position="52"/>
    </location>
</feature>
<dbReference type="EMBL" id="CAXDID020000219">
    <property type="protein sequence ID" value="CAL6058195.1"/>
    <property type="molecule type" value="Genomic_DNA"/>
</dbReference>